<feature type="transmembrane region" description="Helical" evidence="2">
    <location>
        <begin position="169"/>
        <end position="187"/>
    </location>
</feature>
<feature type="compositionally biased region" description="Polar residues" evidence="1">
    <location>
        <begin position="36"/>
        <end position="68"/>
    </location>
</feature>
<evidence type="ECO:0000313" key="3">
    <source>
        <dbReference type="EMBL" id="KAH8023936.1"/>
    </source>
</evidence>
<evidence type="ECO:0000256" key="2">
    <source>
        <dbReference type="SAM" id="Phobius"/>
    </source>
</evidence>
<evidence type="ECO:0000256" key="1">
    <source>
        <dbReference type="SAM" id="MobiDB-lite"/>
    </source>
</evidence>
<feature type="region of interest" description="Disordered" evidence="1">
    <location>
        <begin position="111"/>
        <end position="150"/>
    </location>
</feature>
<dbReference type="AlphaFoldDB" id="A0A9J6DPY5"/>
<feature type="transmembrane region" description="Helical" evidence="2">
    <location>
        <begin position="193"/>
        <end position="212"/>
    </location>
</feature>
<dbReference type="Proteomes" id="UP000821866">
    <property type="component" value="Chromosome 6"/>
</dbReference>
<name>A0A9J6DPY5_RHIMP</name>
<reference evidence="3" key="1">
    <citation type="journal article" date="2020" name="Cell">
        <title>Large-Scale Comparative Analyses of Tick Genomes Elucidate Their Genetic Diversity and Vector Capacities.</title>
        <authorList>
            <consortium name="Tick Genome and Microbiome Consortium (TIGMIC)"/>
            <person name="Jia N."/>
            <person name="Wang J."/>
            <person name="Shi W."/>
            <person name="Du L."/>
            <person name="Sun Y."/>
            <person name="Zhan W."/>
            <person name="Jiang J.F."/>
            <person name="Wang Q."/>
            <person name="Zhang B."/>
            <person name="Ji P."/>
            <person name="Bell-Sakyi L."/>
            <person name="Cui X.M."/>
            <person name="Yuan T.T."/>
            <person name="Jiang B.G."/>
            <person name="Yang W.F."/>
            <person name="Lam T.T."/>
            <person name="Chang Q.C."/>
            <person name="Ding S.J."/>
            <person name="Wang X.J."/>
            <person name="Zhu J.G."/>
            <person name="Ruan X.D."/>
            <person name="Zhao L."/>
            <person name="Wei J.T."/>
            <person name="Ye R.Z."/>
            <person name="Que T.C."/>
            <person name="Du C.H."/>
            <person name="Zhou Y.H."/>
            <person name="Cheng J.X."/>
            <person name="Dai P.F."/>
            <person name="Guo W.B."/>
            <person name="Han X.H."/>
            <person name="Huang E.J."/>
            <person name="Li L.F."/>
            <person name="Wei W."/>
            <person name="Gao Y.C."/>
            <person name="Liu J.Z."/>
            <person name="Shao H.Z."/>
            <person name="Wang X."/>
            <person name="Wang C.C."/>
            <person name="Yang T.C."/>
            <person name="Huo Q.B."/>
            <person name="Li W."/>
            <person name="Chen H.Y."/>
            <person name="Chen S.E."/>
            <person name="Zhou L.G."/>
            <person name="Ni X.B."/>
            <person name="Tian J.H."/>
            <person name="Sheng Y."/>
            <person name="Liu T."/>
            <person name="Pan Y.S."/>
            <person name="Xia L.Y."/>
            <person name="Li J."/>
            <person name="Zhao F."/>
            <person name="Cao W.C."/>
        </authorList>
    </citation>
    <scope>NUCLEOTIDE SEQUENCE</scope>
    <source>
        <strain evidence="3">Rmic-2018</strain>
    </source>
</reference>
<feature type="compositionally biased region" description="Polar residues" evidence="1">
    <location>
        <begin position="111"/>
        <end position="122"/>
    </location>
</feature>
<feature type="compositionally biased region" description="Polar residues" evidence="1">
    <location>
        <begin position="17"/>
        <end position="27"/>
    </location>
</feature>
<feature type="compositionally biased region" description="Acidic residues" evidence="1">
    <location>
        <begin position="123"/>
        <end position="135"/>
    </location>
</feature>
<dbReference type="EMBL" id="JABSTU010000008">
    <property type="protein sequence ID" value="KAH8023936.1"/>
    <property type="molecule type" value="Genomic_DNA"/>
</dbReference>
<accession>A0A9J6DPY5</accession>
<evidence type="ECO:0000313" key="4">
    <source>
        <dbReference type="Proteomes" id="UP000821866"/>
    </source>
</evidence>
<keyword evidence="2" id="KW-0472">Membrane</keyword>
<protein>
    <submittedName>
        <fullName evidence="3">Uncharacterized protein</fullName>
    </submittedName>
</protein>
<keyword evidence="2" id="KW-0812">Transmembrane</keyword>
<sequence>MSEKPQRRYRQYLKHGSSVQVPRQTLANAAKKAKRSSTAQISSHLQNDTCQNSASSSRNQSGRNASSECGHSVDAALFQCAAQECAQSSTSSLDGVSVSCDLEVTDHSSASAASLGENTSDSETIDPEDIDDNCANDDANGSESDKQGAPNDFIKLSEETLSLQKTTKAQALLVVIAYIVTAGLTWAKVRGLLILLNTLFGGAVVPSTTYLLRKLWKDKKDALRIHLYCRHCHDYLGISQEMPARSQVTCGGCNVQRPTKELIAAGSFCHV</sequence>
<feature type="region of interest" description="Disordered" evidence="1">
    <location>
        <begin position="1"/>
        <end position="68"/>
    </location>
</feature>
<gene>
    <name evidence="3" type="ORF">HPB51_019453</name>
</gene>
<comment type="caution">
    <text evidence="3">The sequence shown here is derived from an EMBL/GenBank/DDBJ whole genome shotgun (WGS) entry which is preliminary data.</text>
</comment>
<keyword evidence="4" id="KW-1185">Reference proteome</keyword>
<organism evidence="3 4">
    <name type="scientific">Rhipicephalus microplus</name>
    <name type="common">Cattle tick</name>
    <name type="synonym">Boophilus microplus</name>
    <dbReference type="NCBI Taxonomy" id="6941"/>
    <lineage>
        <taxon>Eukaryota</taxon>
        <taxon>Metazoa</taxon>
        <taxon>Ecdysozoa</taxon>
        <taxon>Arthropoda</taxon>
        <taxon>Chelicerata</taxon>
        <taxon>Arachnida</taxon>
        <taxon>Acari</taxon>
        <taxon>Parasitiformes</taxon>
        <taxon>Ixodida</taxon>
        <taxon>Ixodoidea</taxon>
        <taxon>Ixodidae</taxon>
        <taxon>Rhipicephalinae</taxon>
        <taxon>Rhipicephalus</taxon>
        <taxon>Boophilus</taxon>
    </lineage>
</organism>
<proteinExistence type="predicted"/>
<reference evidence="3" key="2">
    <citation type="submission" date="2021-09" db="EMBL/GenBank/DDBJ databases">
        <authorList>
            <person name="Jia N."/>
            <person name="Wang J."/>
            <person name="Shi W."/>
            <person name="Du L."/>
            <person name="Sun Y."/>
            <person name="Zhan W."/>
            <person name="Jiang J."/>
            <person name="Wang Q."/>
            <person name="Zhang B."/>
            <person name="Ji P."/>
            <person name="Sakyi L.B."/>
            <person name="Cui X."/>
            <person name="Yuan T."/>
            <person name="Jiang B."/>
            <person name="Yang W."/>
            <person name="Lam T.T.-Y."/>
            <person name="Chang Q."/>
            <person name="Ding S."/>
            <person name="Wang X."/>
            <person name="Zhu J."/>
            <person name="Ruan X."/>
            <person name="Zhao L."/>
            <person name="Wei J."/>
            <person name="Que T."/>
            <person name="Du C."/>
            <person name="Cheng J."/>
            <person name="Dai P."/>
            <person name="Han X."/>
            <person name="Huang E."/>
            <person name="Gao Y."/>
            <person name="Liu J."/>
            <person name="Shao H."/>
            <person name="Ye R."/>
            <person name="Li L."/>
            <person name="Wei W."/>
            <person name="Wang X."/>
            <person name="Wang C."/>
            <person name="Huo Q."/>
            <person name="Li W."/>
            <person name="Guo W."/>
            <person name="Chen H."/>
            <person name="Chen S."/>
            <person name="Zhou L."/>
            <person name="Zhou L."/>
            <person name="Ni X."/>
            <person name="Tian J."/>
            <person name="Zhou Y."/>
            <person name="Sheng Y."/>
            <person name="Liu T."/>
            <person name="Pan Y."/>
            <person name="Xia L."/>
            <person name="Li J."/>
            <person name="Zhao F."/>
            <person name="Cao W."/>
        </authorList>
    </citation>
    <scope>NUCLEOTIDE SEQUENCE</scope>
    <source>
        <strain evidence="3">Rmic-2018</strain>
        <tissue evidence="3">Larvae</tissue>
    </source>
</reference>
<keyword evidence="2" id="KW-1133">Transmembrane helix</keyword>